<dbReference type="InterPro" id="IPR050306">
    <property type="entry name" value="PfkB_Carbo_kinase"/>
</dbReference>
<organism evidence="8 9">
    <name type="scientific">Streptomyces caelestis</name>
    <dbReference type="NCBI Taxonomy" id="36816"/>
    <lineage>
        <taxon>Bacteria</taxon>
        <taxon>Bacillati</taxon>
        <taxon>Actinomycetota</taxon>
        <taxon>Actinomycetes</taxon>
        <taxon>Kitasatosporales</taxon>
        <taxon>Streptomycetaceae</taxon>
        <taxon>Streptomyces</taxon>
    </lineage>
</organism>
<evidence type="ECO:0000256" key="3">
    <source>
        <dbReference type="ARBA" id="ARBA00022741"/>
    </source>
</evidence>
<accession>A0A0M8QQ44</accession>
<dbReference type="Gene3D" id="3.40.1190.20">
    <property type="match status" value="1"/>
</dbReference>
<protein>
    <submittedName>
        <fullName evidence="8">5-dehydro-2-deoxygluconokinase</fullName>
    </submittedName>
</protein>
<dbReference type="OrthoDB" id="9792663at2"/>
<keyword evidence="2" id="KW-0808">Transferase</keyword>
<evidence type="ECO:0000256" key="4">
    <source>
        <dbReference type="ARBA" id="ARBA00022777"/>
    </source>
</evidence>
<dbReference type="InterPro" id="IPR023314">
    <property type="entry name" value="Myo_inos_IolC-like_sf"/>
</dbReference>
<evidence type="ECO:0000256" key="6">
    <source>
        <dbReference type="SAM" id="MobiDB-lite"/>
    </source>
</evidence>
<evidence type="ECO:0000256" key="2">
    <source>
        <dbReference type="ARBA" id="ARBA00022679"/>
    </source>
</evidence>
<keyword evidence="9" id="KW-1185">Reference proteome</keyword>
<feature type="region of interest" description="Disordered" evidence="6">
    <location>
        <begin position="107"/>
        <end position="164"/>
    </location>
</feature>
<dbReference type="GO" id="GO:0005524">
    <property type="term" value="F:ATP binding"/>
    <property type="evidence" value="ECO:0007669"/>
    <property type="project" value="UniProtKB-KW"/>
</dbReference>
<dbReference type="PANTHER" id="PTHR43085:SF49">
    <property type="entry name" value="5-DEHYDRO-2-DEOXYGLUCONOKINASE"/>
    <property type="match status" value="1"/>
</dbReference>
<evidence type="ECO:0000313" key="9">
    <source>
        <dbReference type="Proteomes" id="UP000037773"/>
    </source>
</evidence>
<dbReference type="SUPFAM" id="SSF53613">
    <property type="entry name" value="Ribokinase-like"/>
    <property type="match status" value="1"/>
</dbReference>
<comment type="caution">
    <text evidence="8">The sequence shown here is derived from an EMBL/GenBank/DDBJ whole genome shotgun (WGS) entry which is preliminary data.</text>
</comment>
<feature type="domain" description="Carbohydrate kinase PfkB" evidence="7">
    <location>
        <begin position="157"/>
        <end position="307"/>
    </location>
</feature>
<evidence type="ECO:0000259" key="7">
    <source>
        <dbReference type="Pfam" id="PF00294"/>
    </source>
</evidence>
<feature type="domain" description="Carbohydrate kinase PfkB" evidence="7">
    <location>
        <begin position="11"/>
        <end position="96"/>
    </location>
</feature>
<evidence type="ECO:0000256" key="5">
    <source>
        <dbReference type="ARBA" id="ARBA00022840"/>
    </source>
</evidence>
<feature type="compositionally biased region" description="Basic and acidic residues" evidence="6">
    <location>
        <begin position="116"/>
        <end position="126"/>
    </location>
</feature>
<dbReference type="InterPro" id="IPR029056">
    <property type="entry name" value="Ribokinase-like"/>
</dbReference>
<name>A0A0M8QQ44_9ACTN</name>
<dbReference type="AlphaFoldDB" id="A0A0M8QQ44"/>
<dbReference type="PATRIC" id="fig|36816.3.peg.3750"/>
<dbReference type="InterPro" id="IPR011611">
    <property type="entry name" value="PfkB_dom"/>
</dbReference>
<keyword evidence="3" id="KW-0547">Nucleotide-binding</keyword>
<dbReference type="Proteomes" id="UP000037773">
    <property type="component" value="Unassembled WGS sequence"/>
</dbReference>
<proteinExistence type="inferred from homology"/>
<comment type="similarity">
    <text evidence="1">Belongs to the carbohydrate kinase PfkB family.</text>
</comment>
<gene>
    <name evidence="8" type="ORF">ADK41_17300</name>
</gene>
<reference evidence="8 9" key="1">
    <citation type="submission" date="2015-07" db="EMBL/GenBank/DDBJ databases">
        <authorList>
            <person name="Noorani M."/>
        </authorList>
    </citation>
    <scope>NUCLEOTIDE SEQUENCE [LARGE SCALE GENOMIC DNA]</scope>
    <source>
        <strain evidence="8 9">NRRL B-24567</strain>
    </source>
</reference>
<sequence length="330" mass="33706">MAVPPQYFDLITTGRTGVDLYPLETGVPLARVETFGKFPGGSAANVAGATARTGRSAAVVTRTGEDPFDAFPHGAPKDFGVDDRRVAPVPARPTPLTCCGIFPQHDFPPYSSRRPKAPDLEIRADEPDPTAVRAAGTSWTTGTGTSEEPGRSAALAAPEAHGRRTTTVLAPDRRPVFRRDPGQARPYHREALRHAAVAVGDLDACEAATGGRGPGARAEAPPAAGAEPAVAAQGPKGVLAVHRDGTRAEAPPAPVEVVHGLGAGDAFGGSPRHGPLSGRDLEPAMRHADAAGAVVASRPACSSATPTEPEVADLLARAASPDAAGLPSQS</sequence>
<dbReference type="Pfam" id="PF00294">
    <property type="entry name" value="PfkB"/>
    <property type="match status" value="2"/>
</dbReference>
<dbReference type="EMBL" id="LGCN01000194">
    <property type="protein sequence ID" value="KOT37987.1"/>
    <property type="molecule type" value="Genomic_DNA"/>
</dbReference>
<keyword evidence="5" id="KW-0067">ATP-binding</keyword>
<dbReference type="GO" id="GO:0016301">
    <property type="term" value="F:kinase activity"/>
    <property type="evidence" value="ECO:0007669"/>
    <property type="project" value="UniProtKB-KW"/>
</dbReference>
<dbReference type="Gene3D" id="2.20.150.10">
    <property type="entry name" value="putative 5-dehydro-2- deoxygluconokinase"/>
    <property type="match status" value="1"/>
</dbReference>
<evidence type="ECO:0000313" key="8">
    <source>
        <dbReference type="EMBL" id="KOT37987.1"/>
    </source>
</evidence>
<feature type="compositionally biased region" description="Low complexity" evidence="6">
    <location>
        <begin position="136"/>
        <end position="146"/>
    </location>
</feature>
<evidence type="ECO:0000256" key="1">
    <source>
        <dbReference type="ARBA" id="ARBA00010688"/>
    </source>
</evidence>
<dbReference type="InterPro" id="IPR002173">
    <property type="entry name" value="Carboh/pur_kinase_PfkB_CS"/>
</dbReference>
<dbReference type="RefSeq" id="WP_030831146.1">
    <property type="nucleotide sequence ID" value="NZ_JBFBKA010000041.1"/>
</dbReference>
<dbReference type="PROSITE" id="PS00583">
    <property type="entry name" value="PFKB_KINASES_1"/>
    <property type="match status" value="1"/>
</dbReference>
<dbReference type="PANTHER" id="PTHR43085">
    <property type="entry name" value="HEXOKINASE FAMILY MEMBER"/>
    <property type="match status" value="1"/>
</dbReference>
<keyword evidence="4 8" id="KW-0418">Kinase</keyword>